<evidence type="ECO:0000256" key="3">
    <source>
        <dbReference type="SAM" id="MobiDB-lite"/>
    </source>
</evidence>
<dbReference type="PRINTS" id="PR00127">
    <property type="entry name" value="CLPPROTEASEP"/>
</dbReference>
<dbReference type="Gene3D" id="3.90.226.10">
    <property type="entry name" value="2-enoyl-CoA Hydratase, Chain A, domain 1"/>
    <property type="match status" value="1"/>
</dbReference>
<feature type="region of interest" description="Disordered" evidence="3">
    <location>
        <begin position="39"/>
        <end position="71"/>
    </location>
</feature>
<dbReference type="AlphaFoldDB" id="H2BLY1"/>
<name>H2BLY1_9CARY</name>
<dbReference type="CDD" id="cd07017">
    <property type="entry name" value="S14_ClpP_2"/>
    <property type="match status" value="1"/>
</dbReference>
<dbReference type="GeneID" id="11540829"/>
<keyword evidence="4" id="KW-0378">Hydrolase</keyword>
<geneLocation type="chloroplast" evidence="4"/>
<protein>
    <recommendedName>
        <fullName evidence="2">ATP-dependent Clp protease proteolytic subunit</fullName>
    </recommendedName>
</protein>
<dbReference type="GO" id="GO:0051117">
    <property type="term" value="F:ATPase binding"/>
    <property type="evidence" value="ECO:0007669"/>
    <property type="project" value="TreeGrafter"/>
</dbReference>
<evidence type="ECO:0000256" key="1">
    <source>
        <dbReference type="ARBA" id="ARBA00007039"/>
    </source>
</evidence>
<keyword evidence="4" id="KW-0150">Chloroplast</keyword>
<dbReference type="InterPro" id="IPR023562">
    <property type="entry name" value="ClpP/TepA"/>
</dbReference>
<dbReference type="GO" id="GO:0009368">
    <property type="term" value="C:endopeptidase Clp complex"/>
    <property type="evidence" value="ECO:0007669"/>
    <property type="project" value="TreeGrafter"/>
</dbReference>
<organism evidence="4">
    <name type="scientific">Silene noctiflora</name>
    <name type="common">night-flowering catchfly</name>
    <dbReference type="NCBI Taxonomy" id="39899"/>
    <lineage>
        <taxon>Eukaryota</taxon>
        <taxon>Viridiplantae</taxon>
        <taxon>Streptophyta</taxon>
        <taxon>Embryophyta</taxon>
        <taxon>Tracheophyta</taxon>
        <taxon>Spermatophyta</taxon>
        <taxon>Magnoliopsida</taxon>
        <taxon>eudicotyledons</taxon>
        <taxon>Gunneridae</taxon>
        <taxon>Pentapetalae</taxon>
        <taxon>Caryophyllales</taxon>
        <taxon>Caryophyllaceae</taxon>
        <taxon>Sileneae</taxon>
        <taxon>Silene</taxon>
        <taxon>Silene subgen. Behenantha</taxon>
        <taxon>Silene sect. Elisanthe</taxon>
    </lineage>
</organism>
<dbReference type="InterPro" id="IPR001907">
    <property type="entry name" value="ClpP"/>
</dbReference>
<dbReference type="GO" id="GO:0004176">
    <property type="term" value="F:ATP-dependent peptidase activity"/>
    <property type="evidence" value="ECO:0007669"/>
    <property type="project" value="InterPro"/>
</dbReference>
<dbReference type="GO" id="GO:0004252">
    <property type="term" value="F:serine-type endopeptidase activity"/>
    <property type="evidence" value="ECO:0007669"/>
    <property type="project" value="InterPro"/>
</dbReference>
<accession>H2BLY1</accession>
<dbReference type="SUPFAM" id="SSF52096">
    <property type="entry name" value="ClpP/crotonase"/>
    <property type="match status" value="1"/>
</dbReference>
<comment type="similarity">
    <text evidence="1 2">Belongs to the peptidase S14 family.</text>
</comment>
<dbReference type="InterPro" id="IPR029045">
    <property type="entry name" value="ClpP/crotonase-like_dom_sf"/>
</dbReference>
<sequence>MTKKVTLLTPEPVICLLRFAMNKKRMWLMSEPEKNSKGKIVCFGRSDHDGEGEGGAALEEDKSKSEPEPEPEWVDIHDELYNKRMVVLGEPIDQDVASQMTSIFLYLNTLETDAPIHLFINSPGGEARYGLAIASVMDYVKVPVHTACIGVAFSTAAFVLAGGESGNRFASPNSKISLYQPEQQFFKELGLLDMENPSFSIQDIEQVKALQKLIVDRYVQKTGKPESIIRHDMKKVKYMTPEQAQAYGIIDRIARNI</sequence>
<evidence type="ECO:0000256" key="2">
    <source>
        <dbReference type="RuleBase" id="RU003567"/>
    </source>
</evidence>
<dbReference type="GO" id="GO:0006515">
    <property type="term" value="P:protein quality control for misfolded or incompletely synthesized proteins"/>
    <property type="evidence" value="ECO:0007669"/>
    <property type="project" value="TreeGrafter"/>
</dbReference>
<dbReference type="PANTHER" id="PTHR10381:SF46">
    <property type="entry name" value="ATP-DEPENDENT CLP PROTEASE PROTEOLYTIC SUBUNIT-RELATED PROTEIN 2, CHLOROPLASTIC"/>
    <property type="match status" value="1"/>
</dbReference>
<proteinExistence type="inferred from homology"/>
<keyword evidence="4" id="KW-0645">Protease</keyword>
<evidence type="ECO:0000313" key="4">
    <source>
        <dbReference type="EMBL" id="AEC04182.1"/>
    </source>
</evidence>
<dbReference type="PANTHER" id="PTHR10381">
    <property type="entry name" value="ATP-DEPENDENT CLP PROTEASE PROTEOLYTIC SUBUNIT"/>
    <property type="match status" value="1"/>
</dbReference>
<dbReference type="GO" id="GO:0009532">
    <property type="term" value="C:plastid stroma"/>
    <property type="evidence" value="ECO:0007669"/>
    <property type="project" value="UniProtKB-ARBA"/>
</dbReference>
<dbReference type="EMBL" id="JF715056">
    <property type="protein sequence ID" value="AEC04182.1"/>
    <property type="molecule type" value="Genomic_DNA"/>
</dbReference>
<reference evidence="4" key="1">
    <citation type="journal article" date="2012" name="Genome Biol. Evol.">
        <title>Recent acceleration of plastid sequence and structural evolution coincides with extreme mitochondrial divergence in the angiosperm genus Silene.</title>
        <authorList>
            <person name="Sloan D.B."/>
            <person name="Alverson A.J."/>
            <person name="Wu M."/>
            <person name="Palmer J.D."/>
            <person name="Taylor D.R."/>
        </authorList>
    </citation>
    <scope>NUCLEOTIDE SEQUENCE</scope>
    <source>
        <strain evidence="4">OSR</strain>
    </source>
</reference>
<dbReference type="Pfam" id="PF00574">
    <property type="entry name" value="CLP_protease"/>
    <property type="match status" value="1"/>
</dbReference>
<keyword evidence="4" id="KW-0934">Plastid</keyword>
<gene>
    <name evidence="4" type="primary">clpP</name>
</gene>
<dbReference type="RefSeq" id="YP_005089431.1">
    <property type="nucleotide sequence ID" value="NC_016728.1"/>
</dbReference>